<name>A0ABZ3EB49_9STAP</name>
<keyword evidence="1" id="KW-0812">Transmembrane</keyword>
<dbReference type="Proteomes" id="UP001436297">
    <property type="component" value="Chromosome"/>
</dbReference>
<sequence length="74" mass="8564">MNILAIIFILTSIILLVLAYFSFRESKRELTRTTNANEYESKAVHTQSRKVRIFGIILIILAIILFVFALTMLF</sequence>
<organism evidence="2 3">
    <name type="scientific">Staphylococcus hsinchuensis</name>
    <dbReference type="NCBI Taxonomy" id="3051183"/>
    <lineage>
        <taxon>Bacteria</taxon>
        <taxon>Bacillati</taxon>
        <taxon>Bacillota</taxon>
        <taxon>Bacilli</taxon>
        <taxon>Bacillales</taxon>
        <taxon>Staphylococcaceae</taxon>
        <taxon>Staphylococcus</taxon>
    </lineage>
</organism>
<keyword evidence="1" id="KW-1133">Transmembrane helix</keyword>
<feature type="transmembrane region" description="Helical" evidence="1">
    <location>
        <begin position="6"/>
        <end position="23"/>
    </location>
</feature>
<dbReference type="EMBL" id="CP128355">
    <property type="protein sequence ID" value="XAF69552.1"/>
    <property type="molecule type" value="Genomic_DNA"/>
</dbReference>
<reference evidence="2 3" key="1">
    <citation type="journal article" date="2024" name="Pathogens">
        <title>Staphylococcus hsinchuensis sp. nov., Isolated from Soymilk.</title>
        <authorList>
            <person name="Wang Y.T."/>
            <person name="Lin Y.C."/>
            <person name="Hsieh Y.H."/>
            <person name="Lin Y.T."/>
            <person name="Hamada M."/>
            <person name="Chen C.C."/>
            <person name="Liou J.S."/>
            <person name="Lee A.Y."/>
            <person name="Zhang W.L."/>
            <person name="Chen Y.T."/>
            <person name="Huang C.H."/>
        </authorList>
    </citation>
    <scope>NUCLEOTIDE SEQUENCE [LARGE SCALE GENOMIC DNA]</scope>
    <source>
        <strain evidence="2 3">H164</strain>
    </source>
</reference>
<protein>
    <recommendedName>
        <fullName evidence="4">Mid2-like cell wall stress sensor domain protein</fullName>
    </recommendedName>
</protein>
<evidence type="ECO:0008006" key="4">
    <source>
        <dbReference type="Google" id="ProtNLM"/>
    </source>
</evidence>
<proteinExistence type="predicted"/>
<evidence type="ECO:0000256" key="1">
    <source>
        <dbReference type="SAM" id="Phobius"/>
    </source>
</evidence>
<keyword evidence="3" id="KW-1185">Reference proteome</keyword>
<accession>A0ABZ3EB49</accession>
<evidence type="ECO:0000313" key="2">
    <source>
        <dbReference type="EMBL" id="XAF69552.1"/>
    </source>
</evidence>
<gene>
    <name evidence="2" type="ORF">QQM35_05615</name>
</gene>
<keyword evidence="1" id="KW-0472">Membrane</keyword>
<evidence type="ECO:0000313" key="3">
    <source>
        <dbReference type="Proteomes" id="UP001436297"/>
    </source>
</evidence>
<feature type="transmembrane region" description="Helical" evidence="1">
    <location>
        <begin position="51"/>
        <end position="73"/>
    </location>
</feature>
<dbReference type="RefSeq" id="WP_251519253.1">
    <property type="nucleotide sequence ID" value="NZ_CP128355.1"/>
</dbReference>